<evidence type="ECO:0000313" key="2">
    <source>
        <dbReference type="Proteomes" id="UP000199651"/>
    </source>
</evidence>
<accession>A0A1H0L784</accession>
<keyword evidence="2" id="KW-1185">Reference proteome</keyword>
<dbReference type="Proteomes" id="UP000199651">
    <property type="component" value="Unassembled WGS sequence"/>
</dbReference>
<evidence type="ECO:0000313" key="1">
    <source>
        <dbReference type="EMBL" id="SDO64088.1"/>
    </source>
</evidence>
<sequence length="72" mass="7889">MPHAVQAGDRWHLWHNLAAAVEEAIVAHCACWNTIFSPADSALVARTREWFAAVHDLLAEGAGLLECARRLA</sequence>
<dbReference type="EMBL" id="FNJB01000004">
    <property type="protein sequence ID" value="SDO64088.1"/>
    <property type="molecule type" value="Genomic_DNA"/>
</dbReference>
<protein>
    <submittedName>
        <fullName evidence="1">Uncharacterized protein</fullName>
    </submittedName>
</protein>
<organism evidence="1 2">
    <name type="scientific">Actinokineospora alba</name>
    <dbReference type="NCBI Taxonomy" id="504798"/>
    <lineage>
        <taxon>Bacteria</taxon>
        <taxon>Bacillati</taxon>
        <taxon>Actinomycetota</taxon>
        <taxon>Actinomycetes</taxon>
        <taxon>Pseudonocardiales</taxon>
        <taxon>Pseudonocardiaceae</taxon>
        <taxon>Actinokineospora</taxon>
    </lineage>
</organism>
<gene>
    <name evidence="1" type="ORF">SAMN05192558_10439</name>
</gene>
<reference evidence="2" key="1">
    <citation type="submission" date="2016-10" db="EMBL/GenBank/DDBJ databases">
        <authorList>
            <person name="Varghese N."/>
            <person name="Submissions S."/>
        </authorList>
    </citation>
    <scope>NUCLEOTIDE SEQUENCE [LARGE SCALE GENOMIC DNA]</scope>
    <source>
        <strain evidence="2">IBRC-M 10655</strain>
    </source>
</reference>
<dbReference type="AlphaFoldDB" id="A0A1H0L784"/>
<dbReference type="OrthoDB" id="3238779at2"/>
<dbReference type="RefSeq" id="WP_133794425.1">
    <property type="nucleotide sequence ID" value="NZ_FNDV01000009.1"/>
</dbReference>
<dbReference type="STRING" id="504798.SAMN05421871_109258"/>
<name>A0A1H0L784_9PSEU</name>
<proteinExistence type="predicted"/>